<accession>A0A5N5DY42</accession>
<feature type="compositionally biased region" description="Basic and acidic residues" evidence="1">
    <location>
        <begin position="22"/>
        <end position="35"/>
    </location>
</feature>
<reference evidence="3 4" key="1">
    <citation type="journal article" date="2017" name="Poromechanics V (2013)">
        <title>Genomic Characterization of the Arsenic-Tolerant Actinobacterium, &lt;i&gt;Rhodococcus erythropolis&lt;/i&gt; S43.</title>
        <authorList>
            <person name="Retamal-Morales G."/>
            <person name="Mehnert M."/>
            <person name="Schwabe R."/>
            <person name="Tischler D."/>
            <person name="Schloemann M."/>
            <person name="Levican G.J."/>
        </authorList>
    </citation>
    <scope>NUCLEOTIDE SEQUENCE [LARGE SCALE GENOMIC DNA]</scope>
    <source>
        <strain evidence="3 4">S43</strain>
    </source>
</reference>
<feature type="transmembrane region" description="Helical" evidence="2">
    <location>
        <begin position="41"/>
        <end position="62"/>
    </location>
</feature>
<keyword evidence="2" id="KW-1133">Transmembrane helix</keyword>
<feature type="region of interest" description="Disordered" evidence="1">
    <location>
        <begin position="1"/>
        <end position="35"/>
    </location>
</feature>
<keyword evidence="2" id="KW-0812">Transmembrane</keyword>
<comment type="caution">
    <text evidence="3">The sequence shown here is derived from an EMBL/GenBank/DDBJ whole genome shotgun (WGS) entry which is preliminary data.</text>
</comment>
<dbReference type="EMBL" id="MRBO01000677">
    <property type="protein sequence ID" value="KAB2582510.1"/>
    <property type="molecule type" value="Genomic_DNA"/>
</dbReference>
<name>A0A5N5DY42_RHOER</name>
<gene>
    <name evidence="3" type="ORF">BS297_25395</name>
</gene>
<sequence>MKDDTDGPGADPSDGKPGSGAKDAEPEYFPGERGRSVPRSAWWVLAAAVVLLLVFVFVRPLWFTRDVDDNSLDVPADRHYTKSLSGAGFDDGVWLTDDSPSTSFDVTFPVDSAREQTRLRLTGTSQVARDSVVFLIVRMDGQQVYKSELDTGETGLDVMVDVPEQLSSDGQVRVQVQVQGTLDNRTCTPDHAAGMQVHLDPTSVVEAALSEPVHTVRDAVVSWDRRLTVVLVDQSDQWRTAAAQMGIALTRAGYEVTYSDRLPGDGDENVVMVGPTDALVDQGWSAPEGQAESITLGKAEGTAVVAMTQPNGDLISRFLTTPIVSTADSEGSDPQALVTKPLSGNDVALDALGGDTSVVQVTENHRWRIGYSLADLPGGRLPQSVRVGMQLPASPDDLTWILNVQLNDQLVDSRRLDRATSVETVIPLPTSQLLENTLTLSIQRDRDLGGCDVRVTTYPMQLETTSALVLGDDPGIGFTAVPRTLAPGFAVYRPDASSVSAVDELNAVVPVLTKFIPNGYDPEFLWNSQPASGQPFVLIGQSPEVNPPVRIDNGRILAGPEQSALDISSFDNGMVVETATSTTGTGGLAIQFVGEPGKIPVPQFGTESARLMTAQGSVIVNADGTTGPGAPARANGPR</sequence>
<dbReference type="Proteomes" id="UP000325576">
    <property type="component" value="Unassembled WGS sequence"/>
</dbReference>
<evidence type="ECO:0000313" key="4">
    <source>
        <dbReference type="Proteomes" id="UP000325576"/>
    </source>
</evidence>
<keyword evidence="2" id="KW-0472">Membrane</keyword>
<protein>
    <submittedName>
        <fullName evidence="3">Uncharacterized protein</fullName>
    </submittedName>
</protein>
<evidence type="ECO:0000256" key="1">
    <source>
        <dbReference type="SAM" id="MobiDB-lite"/>
    </source>
</evidence>
<organism evidence="3 4">
    <name type="scientific">Rhodococcus erythropolis</name>
    <name type="common">Arthrobacter picolinophilus</name>
    <dbReference type="NCBI Taxonomy" id="1833"/>
    <lineage>
        <taxon>Bacteria</taxon>
        <taxon>Bacillati</taxon>
        <taxon>Actinomycetota</taxon>
        <taxon>Actinomycetes</taxon>
        <taxon>Mycobacteriales</taxon>
        <taxon>Nocardiaceae</taxon>
        <taxon>Rhodococcus</taxon>
        <taxon>Rhodococcus erythropolis group</taxon>
    </lineage>
</organism>
<evidence type="ECO:0000313" key="3">
    <source>
        <dbReference type="EMBL" id="KAB2582510.1"/>
    </source>
</evidence>
<proteinExistence type="predicted"/>
<dbReference type="AlphaFoldDB" id="A0A5N5DY42"/>
<evidence type="ECO:0000256" key="2">
    <source>
        <dbReference type="SAM" id="Phobius"/>
    </source>
</evidence>